<dbReference type="InterPro" id="IPR000160">
    <property type="entry name" value="GGDEF_dom"/>
</dbReference>
<feature type="transmembrane region" description="Helical" evidence="3">
    <location>
        <begin position="67"/>
        <end position="87"/>
    </location>
</feature>
<dbReference type="InterPro" id="IPR050469">
    <property type="entry name" value="Diguanylate_Cyclase"/>
</dbReference>
<dbReference type="GO" id="GO:0052621">
    <property type="term" value="F:diguanylate cyclase activity"/>
    <property type="evidence" value="ECO:0007669"/>
    <property type="project" value="UniProtKB-EC"/>
</dbReference>
<evidence type="ECO:0000256" key="2">
    <source>
        <dbReference type="ARBA" id="ARBA00034247"/>
    </source>
</evidence>
<dbReference type="Gene3D" id="3.30.70.270">
    <property type="match status" value="1"/>
</dbReference>
<feature type="transmembrane region" description="Helical" evidence="3">
    <location>
        <begin position="138"/>
        <end position="158"/>
    </location>
</feature>
<dbReference type="SMART" id="SM00267">
    <property type="entry name" value="GGDEF"/>
    <property type="match status" value="1"/>
</dbReference>
<evidence type="ECO:0000256" key="1">
    <source>
        <dbReference type="ARBA" id="ARBA00012528"/>
    </source>
</evidence>
<keyword evidence="3" id="KW-0472">Membrane</keyword>
<dbReference type="InterPro" id="IPR029787">
    <property type="entry name" value="Nucleotide_cyclase"/>
</dbReference>
<accession>A0ABY8SRB2</accession>
<evidence type="ECO:0000256" key="3">
    <source>
        <dbReference type="SAM" id="Phobius"/>
    </source>
</evidence>
<reference evidence="5 6" key="1">
    <citation type="submission" date="2023-05" db="EMBL/GenBank/DDBJ databases">
        <authorList>
            <person name="Yin Y."/>
            <person name="Lu Z."/>
        </authorList>
    </citation>
    <scope>NUCLEOTIDE SEQUENCE [LARGE SCALE GENOMIC DNA]</scope>
    <source>
        <strain evidence="5 6">ZM22</strain>
    </source>
</reference>
<keyword evidence="5" id="KW-0808">Transferase</keyword>
<comment type="catalytic activity">
    <reaction evidence="2">
        <text>2 GTP = 3',3'-c-di-GMP + 2 diphosphate</text>
        <dbReference type="Rhea" id="RHEA:24898"/>
        <dbReference type="ChEBI" id="CHEBI:33019"/>
        <dbReference type="ChEBI" id="CHEBI:37565"/>
        <dbReference type="ChEBI" id="CHEBI:58805"/>
        <dbReference type="EC" id="2.7.7.65"/>
    </reaction>
</comment>
<dbReference type="NCBIfam" id="TIGR00254">
    <property type="entry name" value="GGDEF"/>
    <property type="match status" value="1"/>
</dbReference>
<keyword evidence="5" id="KW-0548">Nucleotidyltransferase</keyword>
<dbReference type="SUPFAM" id="SSF55073">
    <property type="entry name" value="Nucleotide cyclase"/>
    <property type="match status" value="1"/>
</dbReference>
<sequence length="340" mass="37251">MLYTLRGMVPDWASIVVSNMLLAGTFAMALGAVSQFRGQAMPWARMLVPVAAMTLLFALFIDDYRARIIVAGVLAPVQLGMVLWVLWRPQPPAQLRGAWLFSVGLGLQFALLAVRGMLAALDAIPLDGLMHGSPMQSFVFMAAFVVVILTSLGFILMAKDRAEADNRYFAVHDELTGAANRRALTQTLDRDVARAVRAGEPYALMMLDIDHFKVVNDSYGHHAGDQVLRHVVAVLRERIRAQDLVGRYGGEEFMLLLPNTTLSGGAALAETLREVMEQTPCMHEGRSIAVTVSIGVCGAYLENASNWDYLIQAADQALYRAKAAGRNRVECADLPRRAYA</sequence>
<feature type="transmembrane region" description="Helical" evidence="3">
    <location>
        <begin position="43"/>
        <end position="61"/>
    </location>
</feature>
<dbReference type="Pfam" id="PF00990">
    <property type="entry name" value="GGDEF"/>
    <property type="match status" value="1"/>
</dbReference>
<feature type="domain" description="GGDEF" evidence="4">
    <location>
        <begin position="200"/>
        <end position="334"/>
    </location>
</feature>
<dbReference type="InterPro" id="IPR043128">
    <property type="entry name" value="Rev_trsase/Diguanyl_cyclase"/>
</dbReference>
<dbReference type="Proteomes" id="UP001240697">
    <property type="component" value="Chromosome"/>
</dbReference>
<dbReference type="RefSeq" id="WP_283486600.1">
    <property type="nucleotide sequence ID" value="NZ_CP125947.1"/>
</dbReference>
<dbReference type="PANTHER" id="PTHR45138">
    <property type="entry name" value="REGULATORY COMPONENTS OF SENSORY TRANSDUCTION SYSTEM"/>
    <property type="match status" value="1"/>
</dbReference>
<dbReference type="PROSITE" id="PS50887">
    <property type="entry name" value="GGDEF"/>
    <property type="match status" value="1"/>
</dbReference>
<organism evidence="5 6">
    <name type="scientific">Comamonas resistens</name>
    <dbReference type="NCBI Taxonomy" id="3046670"/>
    <lineage>
        <taxon>Bacteria</taxon>
        <taxon>Pseudomonadati</taxon>
        <taxon>Pseudomonadota</taxon>
        <taxon>Betaproteobacteria</taxon>
        <taxon>Burkholderiales</taxon>
        <taxon>Comamonadaceae</taxon>
        <taxon>Comamonas</taxon>
    </lineage>
</organism>
<feature type="transmembrane region" description="Helical" evidence="3">
    <location>
        <begin position="12"/>
        <end position="31"/>
    </location>
</feature>
<keyword evidence="3" id="KW-1133">Transmembrane helix</keyword>
<keyword evidence="3" id="KW-0812">Transmembrane</keyword>
<protein>
    <recommendedName>
        <fullName evidence="1">diguanylate cyclase</fullName>
        <ecNumber evidence="1">2.7.7.65</ecNumber>
    </recommendedName>
</protein>
<keyword evidence="6" id="KW-1185">Reference proteome</keyword>
<evidence type="ECO:0000259" key="4">
    <source>
        <dbReference type="PROSITE" id="PS50887"/>
    </source>
</evidence>
<evidence type="ECO:0000313" key="6">
    <source>
        <dbReference type="Proteomes" id="UP001240697"/>
    </source>
</evidence>
<name>A0ABY8SRB2_9BURK</name>
<dbReference type="EMBL" id="CP125947">
    <property type="protein sequence ID" value="WHS65498.1"/>
    <property type="molecule type" value="Genomic_DNA"/>
</dbReference>
<dbReference type="EC" id="2.7.7.65" evidence="1"/>
<feature type="transmembrane region" description="Helical" evidence="3">
    <location>
        <begin position="99"/>
        <end position="118"/>
    </location>
</feature>
<proteinExistence type="predicted"/>
<evidence type="ECO:0000313" key="5">
    <source>
        <dbReference type="EMBL" id="WHS65498.1"/>
    </source>
</evidence>
<gene>
    <name evidence="5" type="ORF">QMY55_24080</name>
</gene>
<dbReference type="CDD" id="cd01949">
    <property type="entry name" value="GGDEF"/>
    <property type="match status" value="1"/>
</dbReference>
<dbReference type="PANTHER" id="PTHR45138:SF9">
    <property type="entry name" value="DIGUANYLATE CYCLASE DGCM-RELATED"/>
    <property type="match status" value="1"/>
</dbReference>